<comment type="caution">
    <text evidence="9">Lacks conserved residue(s) required for the propagation of feature annotation.</text>
</comment>
<keyword evidence="12" id="KW-1185">Reference proteome</keyword>
<dbReference type="PANTHER" id="PTHR33695">
    <property type="entry name" value="LIPOPROTEIN SIGNAL PEPTIDASE"/>
    <property type="match status" value="1"/>
</dbReference>
<accession>A0A1I1F826</accession>
<dbReference type="Proteomes" id="UP000199577">
    <property type="component" value="Unassembled WGS sequence"/>
</dbReference>
<gene>
    <name evidence="9" type="primary">lspA</name>
    <name evidence="11" type="ORF">SAMN05421747_102189</name>
</gene>
<dbReference type="NCBIfam" id="NF011369">
    <property type="entry name" value="PRK14788.1"/>
    <property type="match status" value="1"/>
</dbReference>
<evidence type="ECO:0000256" key="10">
    <source>
        <dbReference type="RuleBase" id="RU004181"/>
    </source>
</evidence>
<keyword evidence="2 9" id="KW-1003">Cell membrane</keyword>
<comment type="subcellular location">
    <subcellularLocation>
        <location evidence="9">Cell membrane</location>
        <topology evidence="9">Multi-pass membrane protein</topology>
    </subcellularLocation>
</comment>
<dbReference type="HAMAP" id="MF_00161">
    <property type="entry name" value="LspA"/>
    <property type="match status" value="1"/>
</dbReference>
<dbReference type="GO" id="GO:0004190">
    <property type="term" value="F:aspartic-type endopeptidase activity"/>
    <property type="evidence" value="ECO:0007669"/>
    <property type="project" value="UniProtKB-UniRule"/>
</dbReference>
<keyword evidence="3 9" id="KW-0645">Protease</keyword>
<dbReference type="OrthoDB" id="9810259at2"/>
<dbReference type="PANTHER" id="PTHR33695:SF1">
    <property type="entry name" value="LIPOPROTEIN SIGNAL PEPTIDASE"/>
    <property type="match status" value="1"/>
</dbReference>
<feature type="transmembrane region" description="Helical" evidence="9">
    <location>
        <begin position="94"/>
        <end position="118"/>
    </location>
</feature>
<evidence type="ECO:0000313" key="12">
    <source>
        <dbReference type="Proteomes" id="UP000199577"/>
    </source>
</evidence>
<reference evidence="11 12" key="1">
    <citation type="submission" date="2016-10" db="EMBL/GenBank/DDBJ databases">
        <authorList>
            <person name="de Groot N.N."/>
        </authorList>
    </citation>
    <scope>NUCLEOTIDE SEQUENCE [LARGE SCALE GENOMIC DNA]</scope>
    <source>
        <strain evidence="11 12">DSM 22900</strain>
    </source>
</reference>
<dbReference type="UniPathway" id="UPA00665"/>
<evidence type="ECO:0000256" key="1">
    <source>
        <dbReference type="ARBA" id="ARBA00006139"/>
    </source>
</evidence>
<evidence type="ECO:0000256" key="6">
    <source>
        <dbReference type="ARBA" id="ARBA00022801"/>
    </source>
</evidence>
<evidence type="ECO:0000256" key="8">
    <source>
        <dbReference type="ARBA" id="ARBA00023136"/>
    </source>
</evidence>
<sequence>MKGYTKPFILVVSVLLIDQLSKLWIKLNMTLGQEYKILGDWFIIHFTENNGMAFGLEFGGEAGKLALSLFRIAAVTAIGYGLHYMVKHKYHRGFILNVSLIFAGALGNIIDSTFYGMIFSESTWFERAKLFPAEGGYSSFLHGKVVDMLYFPIIKGEFPAWFPIWGGEDFLFFRPVFNIADSAITVGVALILIYQKRYFKEEVVEPESYNSEVVED</sequence>
<dbReference type="InterPro" id="IPR001872">
    <property type="entry name" value="Peptidase_A8"/>
</dbReference>
<feature type="active site" evidence="9">
    <location>
        <position position="147"/>
    </location>
</feature>
<keyword evidence="7 9" id="KW-1133">Transmembrane helix</keyword>
<evidence type="ECO:0000313" key="11">
    <source>
        <dbReference type="EMBL" id="SFB93303.1"/>
    </source>
</evidence>
<comment type="similarity">
    <text evidence="1 9 10">Belongs to the peptidase A8 family.</text>
</comment>
<protein>
    <recommendedName>
        <fullName evidence="9">Lipoprotein signal peptidase</fullName>
        <ecNumber evidence="9">3.4.23.36</ecNumber>
    </recommendedName>
    <alternativeName>
        <fullName evidence="9">Prolipoprotein signal peptidase</fullName>
    </alternativeName>
    <alternativeName>
        <fullName evidence="9">Signal peptidase II</fullName>
        <shortName evidence="9">SPase II</shortName>
    </alternativeName>
</protein>
<keyword evidence="6 9" id="KW-0378">Hydrolase</keyword>
<keyword evidence="8 9" id="KW-0472">Membrane</keyword>
<evidence type="ECO:0000256" key="9">
    <source>
        <dbReference type="HAMAP-Rule" id="MF_00161"/>
    </source>
</evidence>
<name>A0A1I1F826_9SPHI</name>
<dbReference type="GO" id="GO:0006508">
    <property type="term" value="P:proteolysis"/>
    <property type="evidence" value="ECO:0007669"/>
    <property type="project" value="UniProtKB-KW"/>
</dbReference>
<feature type="transmembrane region" description="Helical" evidence="9">
    <location>
        <begin position="171"/>
        <end position="194"/>
    </location>
</feature>
<evidence type="ECO:0000256" key="2">
    <source>
        <dbReference type="ARBA" id="ARBA00022475"/>
    </source>
</evidence>
<comment type="function">
    <text evidence="9">This protein specifically catalyzes the removal of signal peptides from prolipoproteins.</text>
</comment>
<evidence type="ECO:0000256" key="4">
    <source>
        <dbReference type="ARBA" id="ARBA00022692"/>
    </source>
</evidence>
<feature type="transmembrane region" description="Helical" evidence="9">
    <location>
        <begin position="65"/>
        <end position="82"/>
    </location>
</feature>
<comment type="catalytic activity">
    <reaction evidence="9">
        <text>Release of signal peptides from bacterial membrane prolipoproteins. Hydrolyzes -Xaa-Yaa-Zaa-|-(S,diacylglyceryl)Cys-, in which Xaa is hydrophobic (preferably Leu), and Yaa (Ala or Ser) and Zaa (Gly or Ala) have small, neutral side chains.</text>
        <dbReference type="EC" id="3.4.23.36"/>
    </reaction>
</comment>
<comment type="pathway">
    <text evidence="9">Protein modification; lipoprotein biosynthesis (signal peptide cleavage).</text>
</comment>
<dbReference type="EMBL" id="FOLL01000002">
    <property type="protein sequence ID" value="SFB93303.1"/>
    <property type="molecule type" value="Genomic_DNA"/>
</dbReference>
<dbReference type="GO" id="GO:0005886">
    <property type="term" value="C:plasma membrane"/>
    <property type="evidence" value="ECO:0007669"/>
    <property type="project" value="UniProtKB-SubCell"/>
</dbReference>
<evidence type="ECO:0000256" key="7">
    <source>
        <dbReference type="ARBA" id="ARBA00022989"/>
    </source>
</evidence>
<dbReference type="AlphaFoldDB" id="A0A1I1F826"/>
<dbReference type="RefSeq" id="WP_090971368.1">
    <property type="nucleotide sequence ID" value="NZ_FOLL01000002.1"/>
</dbReference>
<dbReference type="EC" id="3.4.23.36" evidence="9"/>
<keyword evidence="5 9" id="KW-0064">Aspartyl protease</keyword>
<keyword evidence="4 9" id="KW-0812">Transmembrane</keyword>
<dbReference type="PRINTS" id="PR00781">
    <property type="entry name" value="LIPOSIGPTASE"/>
</dbReference>
<organism evidence="11 12">
    <name type="scientific">Parapedobacter composti</name>
    <dbReference type="NCBI Taxonomy" id="623281"/>
    <lineage>
        <taxon>Bacteria</taxon>
        <taxon>Pseudomonadati</taxon>
        <taxon>Bacteroidota</taxon>
        <taxon>Sphingobacteriia</taxon>
        <taxon>Sphingobacteriales</taxon>
        <taxon>Sphingobacteriaceae</taxon>
        <taxon>Parapedobacter</taxon>
    </lineage>
</organism>
<evidence type="ECO:0000256" key="3">
    <source>
        <dbReference type="ARBA" id="ARBA00022670"/>
    </source>
</evidence>
<dbReference type="STRING" id="623281.SAMN05421747_102189"/>
<evidence type="ECO:0000256" key="5">
    <source>
        <dbReference type="ARBA" id="ARBA00022750"/>
    </source>
</evidence>
<dbReference type="Pfam" id="PF01252">
    <property type="entry name" value="Peptidase_A8"/>
    <property type="match status" value="1"/>
</dbReference>
<feature type="active site" evidence="9">
    <location>
        <position position="181"/>
    </location>
</feature>
<proteinExistence type="inferred from homology"/>